<dbReference type="Proteomes" id="UP000694864">
    <property type="component" value="Chromosome 2"/>
</dbReference>
<keyword evidence="1" id="KW-1185">Reference proteome</keyword>
<evidence type="ECO:0000313" key="2">
    <source>
        <dbReference type="RefSeq" id="XP_010435031.1"/>
    </source>
</evidence>
<reference evidence="2" key="2">
    <citation type="submission" date="2025-08" db="UniProtKB">
        <authorList>
            <consortium name="RefSeq"/>
        </authorList>
    </citation>
    <scope>IDENTIFICATION</scope>
    <source>
        <tissue evidence="2">Leaf</tissue>
    </source>
</reference>
<gene>
    <name evidence="2" type="primary">LOC104718904</name>
</gene>
<protein>
    <submittedName>
        <fullName evidence="2">Uncharacterized protein LOC104718904 isoform X1</fullName>
    </submittedName>
</protein>
<dbReference type="InterPro" id="IPR035897">
    <property type="entry name" value="Toll_tir_struct_dom_sf"/>
</dbReference>
<evidence type="ECO:0000313" key="1">
    <source>
        <dbReference type="Proteomes" id="UP000694864"/>
    </source>
</evidence>
<dbReference type="RefSeq" id="XP_010435031.1">
    <property type="nucleotide sequence ID" value="XM_010436729.2"/>
</dbReference>
<proteinExistence type="predicted"/>
<sequence>MDLRKLDPLPIFFAVNASHVKLYGASRFKENLKWLEDEERQKARKVSTQALEDAERRFLSWREALESVTKCMGLTYKPEPFYSLKGVLVSFAICLGLPINSCGQRAQDVLVDKIVESVKEMLYKIMPQYPVFLSFRGLDIYYKFASSLKAAMKESHTNVLVEKEHSGKESLVGKFKEIEQSRIFFLYEC</sequence>
<reference evidence="1" key="1">
    <citation type="journal article" date="2014" name="Nat. Commun.">
        <title>The emerging biofuel crop Camelina sativa retains a highly undifferentiated hexaploid genome structure.</title>
        <authorList>
            <person name="Kagale S."/>
            <person name="Koh C."/>
            <person name="Nixon J."/>
            <person name="Bollina V."/>
            <person name="Clarke W.E."/>
            <person name="Tuteja R."/>
            <person name="Spillane C."/>
            <person name="Robinson S.J."/>
            <person name="Links M.G."/>
            <person name="Clarke C."/>
            <person name="Higgins E.E."/>
            <person name="Huebert T."/>
            <person name="Sharpe A.G."/>
            <person name="Parkin I.A."/>
        </authorList>
    </citation>
    <scope>NUCLEOTIDE SEQUENCE [LARGE SCALE GENOMIC DNA]</scope>
    <source>
        <strain evidence="1">cv. DH55</strain>
    </source>
</reference>
<name>A0ABM0U2Y3_CAMSA</name>
<dbReference type="GeneID" id="104718904"/>
<dbReference type="Gene3D" id="3.40.50.10140">
    <property type="entry name" value="Toll/interleukin-1 receptor homology (TIR) domain"/>
    <property type="match status" value="2"/>
</dbReference>
<organism evidence="1 2">
    <name type="scientific">Camelina sativa</name>
    <name type="common">False flax</name>
    <name type="synonym">Myagrum sativum</name>
    <dbReference type="NCBI Taxonomy" id="90675"/>
    <lineage>
        <taxon>Eukaryota</taxon>
        <taxon>Viridiplantae</taxon>
        <taxon>Streptophyta</taxon>
        <taxon>Embryophyta</taxon>
        <taxon>Tracheophyta</taxon>
        <taxon>Spermatophyta</taxon>
        <taxon>Magnoliopsida</taxon>
        <taxon>eudicotyledons</taxon>
        <taxon>Gunneridae</taxon>
        <taxon>Pentapetalae</taxon>
        <taxon>rosids</taxon>
        <taxon>malvids</taxon>
        <taxon>Brassicales</taxon>
        <taxon>Brassicaceae</taxon>
        <taxon>Camelineae</taxon>
        <taxon>Camelina</taxon>
    </lineage>
</organism>
<accession>A0ABM0U2Y3</accession>